<dbReference type="Proteomes" id="UP000283530">
    <property type="component" value="Unassembled WGS sequence"/>
</dbReference>
<evidence type="ECO:0000256" key="3">
    <source>
        <dbReference type="ARBA" id="ARBA00022679"/>
    </source>
</evidence>
<evidence type="ECO:0000313" key="5">
    <source>
        <dbReference type="Proteomes" id="UP000283530"/>
    </source>
</evidence>
<keyword evidence="2" id="KW-0328">Glycosyltransferase</keyword>
<proteinExistence type="inferred from homology"/>
<dbReference type="SUPFAM" id="SSF53756">
    <property type="entry name" value="UDP-Glycosyltransferase/glycogen phosphorylase"/>
    <property type="match status" value="2"/>
</dbReference>
<dbReference type="Gene3D" id="3.40.50.2000">
    <property type="entry name" value="Glycogen Phosphorylase B"/>
    <property type="match status" value="4"/>
</dbReference>
<dbReference type="PANTHER" id="PTHR48047:SF107">
    <property type="entry name" value="UDP-GLYCOSYLTRANSFERASE 92A1-LIKE"/>
    <property type="match status" value="1"/>
</dbReference>
<dbReference type="InterPro" id="IPR002213">
    <property type="entry name" value="UDP_glucos_trans"/>
</dbReference>
<evidence type="ECO:0000313" key="4">
    <source>
        <dbReference type="EMBL" id="RWR88992.1"/>
    </source>
</evidence>
<dbReference type="FunFam" id="3.40.50.2000:FF:000103">
    <property type="entry name" value="Glycosyltransferase"/>
    <property type="match status" value="2"/>
</dbReference>
<comment type="caution">
    <text evidence="4">The sequence shown here is derived from an EMBL/GenBank/DDBJ whole genome shotgun (WGS) entry which is preliminary data.</text>
</comment>
<keyword evidence="3 4" id="KW-0808">Transferase</keyword>
<dbReference type="Pfam" id="PF00201">
    <property type="entry name" value="UDPGT"/>
    <property type="match status" value="2"/>
</dbReference>
<keyword evidence="5" id="KW-1185">Reference proteome</keyword>
<dbReference type="GO" id="GO:0035251">
    <property type="term" value="F:UDP-glucosyltransferase activity"/>
    <property type="evidence" value="ECO:0007669"/>
    <property type="project" value="TreeGrafter"/>
</dbReference>
<dbReference type="InterPro" id="IPR035595">
    <property type="entry name" value="UDP_glycos_trans_CS"/>
</dbReference>
<comment type="similarity">
    <text evidence="1">Belongs to the UDP-glycosyltransferase family.</text>
</comment>
<organism evidence="4 5">
    <name type="scientific">Cinnamomum micranthum f. kanehirae</name>
    <dbReference type="NCBI Taxonomy" id="337451"/>
    <lineage>
        <taxon>Eukaryota</taxon>
        <taxon>Viridiplantae</taxon>
        <taxon>Streptophyta</taxon>
        <taxon>Embryophyta</taxon>
        <taxon>Tracheophyta</taxon>
        <taxon>Spermatophyta</taxon>
        <taxon>Magnoliopsida</taxon>
        <taxon>Magnoliidae</taxon>
        <taxon>Laurales</taxon>
        <taxon>Lauraceae</taxon>
        <taxon>Cinnamomum</taxon>
    </lineage>
</organism>
<accession>A0A3S3NBL8</accession>
<dbReference type="PANTHER" id="PTHR48047">
    <property type="entry name" value="GLYCOSYLTRANSFERASE"/>
    <property type="match status" value="1"/>
</dbReference>
<dbReference type="PROSITE" id="PS00375">
    <property type="entry name" value="UDPGT"/>
    <property type="match status" value="2"/>
</dbReference>
<name>A0A3S3NBL8_9MAGN</name>
<dbReference type="AlphaFoldDB" id="A0A3S3NBL8"/>
<protein>
    <submittedName>
        <fullName evidence="4">UDP-glycosyltransferase 92A1-like protein</fullName>
    </submittedName>
</protein>
<reference evidence="4 5" key="1">
    <citation type="journal article" date="2019" name="Nat. Plants">
        <title>Stout camphor tree genome fills gaps in understanding of flowering plant genome evolution.</title>
        <authorList>
            <person name="Chaw S.M."/>
            <person name="Liu Y.C."/>
            <person name="Wu Y.W."/>
            <person name="Wang H.Y."/>
            <person name="Lin C.I."/>
            <person name="Wu C.S."/>
            <person name="Ke H.M."/>
            <person name="Chang L.Y."/>
            <person name="Hsu C.Y."/>
            <person name="Yang H.T."/>
            <person name="Sudianto E."/>
            <person name="Hsu M.H."/>
            <person name="Wu K.P."/>
            <person name="Wang L.N."/>
            <person name="Leebens-Mack J.H."/>
            <person name="Tsai I.J."/>
        </authorList>
    </citation>
    <scope>NUCLEOTIDE SEQUENCE [LARGE SCALE GENOMIC DNA]</scope>
    <source>
        <strain evidence="5">cv. Chaw 1501</strain>
        <tissue evidence="4">Young leaves</tissue>
    </source>
</reference>
<dbReference type="FunFam" id="3.40.50.2000:FF:000064">
    <property type="entry name" value="Glycosyltransferase"/>
    <property type="match status" value="2"/>
</dbReference>
<dbReference type="OrthoDB" id="5835829at2759"/>
<dbReference type="EMBL" id="QPKB01000007">
    <property type="protein sequence ID" value="RWR88992.1"/>
    <property type="molecule type" value="Genomic_DNA"/>
</dbReference>
<evidence type="ECO:0000256" key="2">
    <source>
        <dbReference type="ARBA" id="ARBA00022676"/>
    </source>
</evidence>
<dbReference type="CDD" id="cd03784">
    <property type="entry name" value="GT1_Gtf-like"/>
    <property type="match status" value="2"/>
</dbReference>
<evidence type="ECO:0000256" key="1">
    <source>
        <dbReference type="ARBA" id="ARBA00009995"/>
    </source>
</evidence>
<gene>
    <name evidence="4" type="ORF">CKAN_01803600</name>
</gene>
<sequence length="984" mass="109552">MASSQTSLASTNGDDHHHHHIVMIPYMAQGHIIPFIALAKLLEQRTHYTITFVTTPHNIPAVQSALPPNSTIHLAALPFNGSDHGLPPAAENTNTLPFTLFLRLFQASQTLQPAFDHLLSTLPRPTCVIADAILGWTVQIARRLGIFHAAFTTFGGYAAAAYFSLWLHLPHTKTESDTFSVPGLPDTFRLHHSQLASYLRAADGTDPWSVFMQTQMSLALGSDGIICNSVEEMEVTGLKLLRNVTEIPVWCVGPLLPLHQFDSSQRIGKEPGISRESCILWLNLHPQSSVLYVSFGSQNTFSVSQMMELAMELEGSGKPFIWVVRPPLGFDVNEDFRAEWLPEGFEERIEERKQGLLVRKWAPQLEILSYESTGAFLSHCGWNSVLESLSRGVPMIGWPMAAEQFYNVKMMEEEMGVCVEIGRGVQEMVGREKVEEVIEVVLGETEKGREMKRTAISAREVVRKAMRDEEEEAEGGGSGSSIRAVDDFIRTVISKRREASTDGDDHHHHIVMIPYMAQGHIIPFIALAKLLEQRTYYTITFVTTPHNIPTVQSALPPNSTIQLATLPFNGSDHCRPPAAENTNTLPFALFVPLFQASQTLQPAFDHLLSTLPRPTCIIGDVFLGWTVQTARRLGIFHVAFTTCGGYGTTTYLSLWLNLPHSKTDSDTFSVPGFPDTYRLHRSQLASYLRTADGTDPWSVFMQTQMNLSLGSDGMICNSIEDMEVTGLELLRKFTELPVWCVGPLLPLHQSDSSQRIGKEPGISRESCISWLNLHPQSSVLYVSFGSQNTISVPQMMELAVGLEGSGKPFIWVVRPPLGFDVNEEFRAEWLPEGFEEGVAERKQGLVVKKWAPQLEILSHESTGAFLSHCGWNSVLESLSRGVPMIGWPMAAEQFYNVKMMEEEMGVCVEMGRGVEEMVGREKVEEVIEVVMGETEKGREMKRKAIRAREIMRAAMSDDEEAAAEEGRGRGSSIRAVDDFIKTVR</sequence>